<evidence type="ECO:0000313" key="1">
    <source>
        <dbReference type="EMBL" id="MFC5897568.1"/>
    </source>
</evidence>
<gene>
    <name evidence="1" type="ORF">ACFP3M_32680</name>
</gene>
<evidence type="ECO:0008006" key="3">
    <source>
        <dbReference type="Google" id="ProtNLM"/>
    </source>
</evidence>
<protein>
    <recommendedName>
        <fullName evidence="3">HTH luxR-type domain-containing protein</fullName>
    </recommendedName>
</protein>
<sequence>AQTSMRVKTVRDRLLPSAKDRLGHRDMSDAAAVERAYLAGALPAPPPEAPRCQVAVRLSPGQVSLIRLLSQGMTAGAISGRTTKSLPAVERDIRALCEVTGAATDAHLITRARQLGIPYRRRTSRPVHPSRRPVAL</sequence>
<name>A0ABW1FVE1_9ACTN</name>
<dbReference type="Gene3D" id="1.10.10.10">
    <property type="entry name" value="Winged helix-like DNA-binding domain superfamily/Winged helix DNA-binding domain"/>
    <property type="match status" value="1"/>
</dbReference>
<proteinExistence type="predicted"/>
<accession>A0ABW1FVE1</accession>
<comment type="caution">
    <text evidence="1">The sequence shown here is derived from an EMBL/GenBank/DDBJ whole genome shotgun (WGS) entry which is preliminary data.</text>
</comment>
<feature type="non-terminal residue" evidence="1">
    <location>
        <position position="1"/>
    </location>
</feature>
<dbReference type="InterPro" id="IPR016032">
    <property type="entry name" value="Sig_transdc_resp-reg_C-effctor"/>
</dbReference>
<evidence type="ECO:0000313" key="2">
    <source>
        <dbReference type="Proteomes" id="UP001596241"/>
    </source>
</evidence>
<dbReference type="Proteomes" id="UP001596241">
    <property type="component" value="Unassembled WGS sequence"/>
</dbReference>
<keyword evidence="2" id="KW-1185">Reference proteome</keyword>
<dbReference type="EMBL" id="JBHSPW010000037">
    <property type="protein sequence ID" value="MFC5897568.1"/>
    <property type="molecule type" value="Genomic_DNA"/>
</dbReference>
<dbReference type="InterPro" id="IPR036388">
    <property type="entry name" value="WH-like_DNA-bd_sf"/>
</dbReference>
<organism evidence="1 2">
    <name type="scientific">Streptomyces ramulosus</name>
    <dbReference type="NCBI Taxonomy" id="47762"/>
    <lineage>
        <taxon>Bacteria</taxon>
        <taxon>Bacillati</taxon>
        <taxon>Actinomycetota</taxon>
        <taxon>Actinomycetes</taxon>
        <taxon>Kitasatosporales</taxon>
        <taxon>Streptomycetaceae</taxon>
        <taxon>Streptomyces</taxon>
    </lineage>
</organism>
<dbReference type="SUPFAM" id="SSF46894">
    <property type="entry name" value="C-terminal effector domain of the bipartite response regulators"/>
    <property type="match status" value="1"/>
</dbReference>
<reference evidence="2" key="1">
    <citation type="journal article" date="2019" name="Int. J. Syst. Evol. Microbiol.">
        <title>The Global Catalogue of Microorganisms (GCM) 10K type strain sequencing project: providing services to taxonomists for standard genome sequencing and annotation.</title>
        <authorList>
            <consortium name="The Broad Institute Genomics Platform"/>
            <consortium name="The Broad Institute Genome Sequencing Center for Infectious Disease"/>
            <person name="Wu L."/>
            <person name="Ma J."/>
        </authorList>
    </citation>
    <scope>NUCLEOTIDE SEQUENCE [LARGE SCALE GENOMIC DNA]</scope>
    <source>
        <strain evidence="2">CGMCC 1.15809</strain>
    </source>
</reference>